<evidence type="ECO:0000313" key="1">
    <source>
        <dbReference type="EMBL" id="KAI8439430.1"/>
    </source>
</evidence>
<keyword evidence="2" id="KW-1185">Reference proteome</keyword>
<protein>
    <submittedName>
        <fullName evidence="1">Uncharacterized protein</fullName>
    </submittedName>
</protein>
<dbReference type="Proteomes" id="UP001064048">
    <property type="component" value="Chromosome 23"/>
</dbReference>
<name>A0ACC0KT26_CHOFU</name>
<gene>
    <name evidence="1" type="ORF">MSG28_013219</name>
</gene>
<accession>A0ACC0KT26</accession>
<reference evidence="1 2" key="1">
    <citation type="journal article" date="2022" name="Genome Biol. Evol.">
        <title>The Spruce Budworm Genome: Reconstructing the Evolutionary History of Antifreeze Proteins.</title>
        <authorList>
            <person name="Beliveau C."/>
            <person name="Gagne P."/>
            <person name="Picq S."/>
            <person name="Vernygora O."/>
            <person name="Keeling C.I."/>
            <person name="Pinkney K."/>
            <person name="Doucet D."/>
            <person name="Wen F."/>
            <person name="Johnston J.S."/>
            <person name="Maaroufi H."/>
            <person name="Boyle B."/>
            <person name="Laroche J."/>
            <person name="Dewar K."/>
            <person name="Juretic N."/>
            <person name="Blackburn G."/>
            <person name="Nisole A."/>
            <person name="Brunet B."/>
            <person name="Brandao M."/>
            <person name="Lumley L."/>
            <person name="Duan J."/>
            <person name="Quan G."/>
            <person name="Lucarotti C.J."/>
            <person name="Roe A.D."/>
            <person name="Sperling F.A.H."/>
            <person name="Levesque R.C."/>
            <person name="Cusson M."/>
        </authorList>
    </citation>
    <scope>NUCLEOTIDE SEQUENCE [LARGE SCALE GENOMIC DNA]</scope>
    <source>
        <strain evidence="1">Glfc:IPQL:Cfum</strain>
    </source>
</reference>
<organism evidence="1 2">
    <name type="scientific">Choristoneura fumiferana</name>
    <name type="common">Spruce budworm moth</name>
    <name type="synonym">Archips fumiferana</name>
    <dbReference type="NCBI Taxonomy" id="7141"/>
    <lineage>
        <taxon>Eukaryota</taxon>
        <taxon>Metazoa</taxon>
        <taxon>Ecdysozoa</taxon>
        <taxon>Arthropoda</taxon>
        <taxon>Hexapoda</taxon>
        <taxon>Insecta</taxon>
        <taxon>Pterygota</taxon>
        <taxon>Neoptera</taxon>
        <taxon>Endopterygota</taxon>
        <taxon>Lepidoptera</taxon>
        <taxon>Glossata</taxon>
        <taxon>Ditrysia</taxon>
        <taxon>Tortricoidea</taxon>
        <taxon>Tortricidae</taxon>
        <taxon>Tortricinae</taxon>
        <taxon>Choristoneura</taxon>
    </lineage>
</organism>
<comment type="caution">
    <text evidence="1">The sequence shown here is derived from an EMBL/GenBank/DDBJ whole genome shotgun (WGS) entry which is preliminary data.</text>
</comment>
<proteinExistence type="predicted"/>
<dbReference type="EMBL" id="CM046123">
    <property type="protein sequence ID" value="KAI8439430.1"/>
    <property type="molecule type" value="Genomic_DNA"/>
</dbReference>
<feature type="non-terminal residue" evidence="1">
    <location>
        <position position="1"/>
    </location>
</feature>
<sequence>IQPKHPAQGEGISNLADSKVLLLNNRRVCFACTTTNDPSCWNPDQTTTVKYCKKEDDACITKTYKAKNELITVRDCGNSCTDNDFPGVPLRYKSCRICHSDQCNSADALTSLNMLLVAFVISAVKTSFVVDKITEERSAHFTAFKKKMGIPAGNAENGKKIFVQRCAQCHTTGQAAGFSYSDANKAKDDIGLTCKCNRRSISEPLEMAQASVILSFHEILLHKSDVDLLDGPYWLNDTIISFYFEYLERVMFNTATELLFVSPEVTQCIKMVKTDEIKTFLEPLGVSRKKFVFFALNDNDSPDTAGGSHWSLLVYSKPESCFYHLDSSSGSNHDVAWEFASHLMSYFSNTGAINFVDKECLQQCNGYDCGIHVICNTERLAEYAHENARIGMCDMTAKIYPGSKRKEMLNIIRTLSSD</sequence>
<evidence type="ECO:0000313" key="2">
    <source>
        <dbReference type="Proteomes" id="UP001064048"/>
    </source>
</evidence>